<evidence type="ECO:0000256" key="1">
    <source>
        <dbReference type="ARBA" id="ARBA00004141"/>
    </source>
</evidence>
<keyword evidence="3 6" id="KW-0812">Transmembrane</keyword>
<evidence type="ECO:0000313" key="9">
    <source>
        <dbReference type="WBParaSite" id="HPBE_0001623301-mRNA-1"/>
    </source>
</evidence>
<sequence length="81" mass="8827">MIVGGVVYMNDRTGLEWMIVGGVVYMVGVAFFKMDGIIPFAHAIWHVFVLIGASCHTYAVYSSLLGPDPNNPVPDLKSVEL</sequence>
<keyword evidence="8" id="KW-1185">Reference proteome</keyword>
<keyword evidence="4 6" id="KW-1133">Transmembrane helix</keyword>
<feature type="transmembrane region" description="Helical" evidence="6">
    <location>
        <begin position="44"/>
        <end position="64"/>
    </location>
</feature>
<name>A0A183G430_HELPZ</name>
<evidence type="ECO:0000313" key="7">
    <source>
        <dbReference type="EMBL" id="VDP05321.1"/>
    </source>
</evidence>
<proteinExistence type="inferred from homology"/>
<feature type="transmembrane region" description="Helical" evidence="6">
    <location>
        <begin position="15"/>
        <end position="32"/>
    </location>
</feature>
<dbReference type="EMBL" id="UZAH01029299">
    <property type="protein sequence ID" value="VDP05321.1"/>
    <property type="molecule type" value="Genomic_DNA"/>
</dbReference>
<dbReference type="Pfam" id="PF03006">
    <property type="entry name" value="HlyIII"/>
    <property type="match status" value="1"/>
</dbReference>
<accession>A0A3P8A1Q2</accession>
<dbReference type="InterPro" id="IPR004254">
    <property type="entry name" value="AdipoR/HlyIII-related"/>
</dbReference>
<protein>
    <submittedName>
        <fullName evidence="9">Monocyte to macrophage differentiation factor 2</fullName>
    </submittedName>
</protein>
<comment type="subcellular location">
    <subcellularLocation>
        <location evidence="1">Membrane</location>
        <topology evidence="1">Multi-pass membrane protein</topology>
    </subcellularLocation>
</comment>
<gene>
    <name evidence="7" type="ORF">HPBE_LOCUS16232</name>
</gene>
<evidence type="ECO:0000313" key="8">
    <source>
        <dbReference type="Proteomes" id="UP000050761"/>
    </source>
</evidence>
<evidence type="ECO:0000256" key="2">
    <source>
        <dbReference type="ARBA" id="ARBA00007018"/>
    </source>
</evidence>
<reference evidence="7 8" key="1">
    <citation type="submission" date="2018-11" db="EMBL/GenBank/DDBJ databases">
        <authorList>
            <consortium name="Pathogen Informatics"/>
        </authorList>
    </citation>
    <scope>NUCLEOTIDE SEQUENCE [LARGE SCALE GENOMIC DNA]</scope>
</reference>
<evidence type="ECO:0000256" key="5">
    <source>
        <dbReference type="ARBA" id="ARBA00023136"/>
    </source>
</evidence>
<evidence type="ECO:0000256" key="4">
    <source>
        <dbReference type="ARBA" id="ARBA00022989"/>
    </source>
</evidence>
<dbReference type="Proteomes" id="UP000050761">
    <property type="component" value="Unassembled WGS sequence"/>
</dbReference>
<keyword evidence="5 6" id="KW-0472">Membrane</keyword>
<dbReference type="WBParaSite" id="HPBE_0001623301-mRNA-1">
    <property type="protein sequence ID" value="HPBE_0001623301-mRNA-1"/>
    <property type="gene ID" value="HPBE_0001623301"/>
</dbReference>
<dbReference type="OrthoDB" id="186812at2759"/>
<comment type="similarity">
    <text evidence="2">Belongs to the ADIPOR family.</text>
</comment>
<dbReference type="GO" id="GO:0016020">
    <property type="term" value="C:membrane"/>
    <property type="evidence" value="ECO:0007669"/>
    <property type="project" value="UniProtKB-SubCell"/>
</dbReference>
<evidence type="ECO:0000256" key="6">
    <source>
        <dbReference type="SAM" id="Phobius"/>
    </source>
</evidence>
<accession>A0A183G430</accession>
<evidence type="ECO:0000256" key="3">
    <source>
        <dbReference type="ARBA" id="ARBA00022692"/>
    </source>
</evidence>
<organism evidence="8 9">
    <name type="scientific">Heligmosomoides polygyrus</name>
    <name type="common">Parasitic roundworm</name>
    <dbReference type="NCBI Taxonomy" id="6339"/>
    <lineage>
        <taxon>Eukaryota</taxon>
        <taxon>Metazoa</taxon>
        <taxon>Ecdysozoa</taxon>
        <taxon>Nematoda</taxon>
        <taxon>Chromadorea</taxon>
        <taxon>Rhabditida</taxon>
        <taxon>Rhabditina</taxon>
        <taxon>Rhabditomorpha</taxon>
        <taxon>Strongyloidea</taxon>
        <taxon>Heligmosomidae</taxon>
        <taxon>Heligmosomoides</taxon>
    </lineage>
</organism>
<reference evidence="9" key="2">
    <citation type="submission" date="2019-09" db="UniProtKB">
        <authorList>
            <consortium name="WormBaseParasite"/>
        </authorList>
    </citation>
    <scope>IDENTIFICATION</scope>
</reference>
<dbReference type="AlphaFoldDB" id="A0A183G430"/>